<dbReference type="VEuPathDB" id="FungiDB:LCOR_01503.1"/>
<gene>
    <name evidence="2" type="ORF">LCOR_01503.1</name>
</gene>
<dbReference type="Proteomes" id="UP000027586">
    <property type="component" value="Unassembled WGS sequence"/>
</dbReference>
<feature type="compositionally biased region" description="Basic and acidic residues" evidence="1">
    <location>
        <begin position="84"/>
        <end position="93"/>
    </location>
</feature>
<accession>A0A068RIF8</accession>
<proteinExistence type="predicted"/>
<protein>
    <submittedName>
        <fullName evidence="2">Uncharacterized protein</fullName>
    </submittedName>
</protein>
<feature type="region of interest" description="Disordered" evidence="1">
    <location>
        <begin position="80"/>
        <end position="142"/>
    </location>
</feature>
<keyword evidence="3" id="KW-1185">Reference proteome</keyword>
<sequence>MMETTTTSMDNTTTTTTFYCYVSVFSTDHIAQISLGKLSHPTELRRQVLVRNTLMTCLSSERAQEESWLDACFDELSCDDEFDDHPYEQDHTSKNPPSPSSAPPPPPPPPPPQPMNNHSQQLVLALPIYRHHHPSNAKQPAL</sequence>
<evidence type="ECO:0000256" key="1">
    <source>
        <dbReference type="SAM" id="MobiDB-lite"/>
    </source>
</evidence>
<comment type="caution">
    <text evidence="2">The sequence shown here is derived from an EMBL/GenBank/DDBJ whole genome shotgun (WGS) entry which is preliminary data.</text>
</comment>
<dbReference type="OrthoDB" id="2277126at2759"/>
<name>A0A068RIF8_9FUNG</name>
<dbReference type="AlphaFoldDB" id="A0A068RIF8"/>
<dbReference type="EMBL" id="CBTN010000004">
    <property type="protein sequence ID" value="CDH49769.1"/>
    <property type="molecule type" value="Genomic_DNA"/>
</dbReference>
<evidence type="ECO:0000313" key="3">
    <source>
        <dbReference type="Proteomes" id="UP000027586"/>
    </source>
</evidence>
<feature type="compositionally biased region" description="Pro residues" evidence="1">
    <location>
        <begin position="96"/>
        <end position="114"/>
    </location>
</feature>
<organism evidence="2 3">
    <name type="scientific">Lichtheimia corymbifera JMRC:FSU:9682</name>
    <dbReference type="NCBI Taxonomy" id="1263082"/>
    <lineage>
        <taxon>Eukaryota</taxon>
        <taxon>Fungi</taxon>
        <taxon>Fungi incertae sedis</taxon>
        <taxon>Mucoromycota</taxon>
        <taxon>Mucoromycotina</taxon>
        <taxon>Mucoromycetes</taxon>
        <taxon>Mucorales</taxon>
        <taxon>Lichtheimiaceae</taxon>
        <taxon>Lichtheimia</taxon>
    </lineage>
</organism>
<evidence type="ECO:0000313" key="2">
    <source>
        <dbReference type="EMBL" id="CDH49769.1"/>
    </source>
</evidence>
<reference evidence="2" key="1">
    <citation type="submission" date="2013-08" db="EMBL/GenBank/DDBJ databases">
        <title>Gene expansion shapes genome architecture in the human pathogen Lichtheimia corymbifera: an evolutionary genomics analysis in the ancient terrestrial Mucorales (Mucoromycotina).</title>
        <authorList>
            <person name="Schwartze V.U."/>
            <person name="Winter S."/>
            <person name="Shelest E."/>
            <person name="Marcet-Houben M."/>
            <person name="Horn F."/>
            <person name="Wehner S."/>
            <person name="Hoffmann K."/>
            <person name="Riege K."/>
            <person name="Sammeth M."/>
            <person name="Nowrousian M."/>
            <person name="Valiante V."/>
            <person name="Linde J."/>
            <person name="Jacobsen I.D."/>
            <person name="Marz M."/>
            <person name="Brakhage A.A."/>
            <person name="Gabaldon T."/>
            <person name="Bocker S."/>
            <person name="Voigt K."/>
        </authorList>
    </citation>
    <scope>NUCLEOTIDE SEQUENCE [LARGE SCALE GENOMIC DNA]</scope>
    <source>
        <strain evidence="2">FSU 9682</strain>
    </source>
</reference>